<dbReference type="InterPro" id="IPR005693">
    <property type="entry name" value="Mce"/>
</dbReference>
<feature type="domain" description="Mce/MlaD" evidence="3">
    <location>
        <begin position="112"/>
        <end position="188"/>
    </location>
</feature>
<gene>
    <name evidence="5" type="ORF">MHPYR_40115</name>
</gene>
<accession>A0A1Y5PEP9</accession>
<dbReference type="InterPro" id="IPR003399">
    <property type="entry name" value="Mce/MlaD"/>
</dbReference>
<dbReference type="PANTHER" id="PTHR33371">
    <property type="entry name" value="INTERMEMBRANE PHOSPHOLIPID TRANSPORT SYSTEM BINDING PROTEIN MLAD-RELATED"/>
    <property type="match status" value="1"/>
</dbReference>
<evidence type="ECO:0000256" key="2">
    <source>
        <dbReference type="SAM" id="Phobius"/>
    </source>
</evidence>
<proteinExistence type="predicted"/>
<feature type="transmembrane region" description="Helical" evidence="2">
    <location>
        <begin position="86"/>
        <end position="107"/>
    </location>
</feature>
<dbReference type="InterPro" id="IPR052336">
    <property type="entry name" value="MlaD_Phospholipid_Transporter"/>
</dbReference>
<dbReference type="GO" id="GO:0051701">
    <property type="term" value="P:biological process involved in interaction with host"/>
    <property type="evidence" value="ECO:0007669"/>
    <property type="project" value="TreeGrafter"/>
</dbReference>
<feature type="compositionally biased region" description="Low complexity" evidence="1">
    <location>
        <begin position="21"/>
        <end position="38"/>
    </location>
</feature>
<organism evidence="5">
    <name type="scientific">uncultured Mycobacterium sp</name>
    <dbReference type="NCBI Taxonomy" id="171292"/>
    <lineage>
        <taxon>Bacteria</taxon>
        <taxon>Bacillati</taxon>
        <taxon>Actinomycetota</taxon>
        <taxon>Actinomycetes</taxon>
        <taxon>Mycobacteriales</taxon>
        <taxon>Mycobacteriaceae</taxon>
        <taxon>Mycobacterium</taxon>
        <taxon>environmental samples</taxon>
    </lineage>
</organism>
<dbReference type="EMBL" id="FLQS01000034">
    <property type="protein sequence ID" value="SBS77113.1"/>
    <property type="molecule type" value="Genomic_DNA"/>
</dbReference>
<sequence length="416" mass="44050">MGRLVPGHPRKPEAAEHSSVPARPGARSGRAPRNAAVRGSVVRARRRTAVAGCAARTGSRCSPTTAGATDRRPAVKDNLKGTVWRLGVFLTVCLFGAFALLAVFAQFRFGGGNNYNAVFTNVTGLKKGDFVRIAGVEVGKVEDIAIERNATVRVEFSANDAVVLTEGTRAIIRYDNVIGGRFLALDEGTGGVKRLQPGQTIPVDRTAPALDLDSVIGGFKPLFRALSPDQVNALSGQLNQALQGQGANIGSFLSQAAVFTNTLADRDQLISEVITNLNAVLGSLGSQSAQLDKAVTNLSGLVDGLNARRTDIANAFANTSAAAATVADLLTQARGPFQKVVHETDRVSSIAVADHEYLERLIDTLPDKYRALGRQGMYGDFFSFYLCDLVLKVNGKGGQPVFVKVAGQDTGRCTPK</sequence>
<dbReference type="Pfam" id="PF02470">
    <property type="entry name" value="MlaD"/>
    <property type="match status" value="1"/>
</dbReference>
<evidence type="ECO:0000313" key="5">
    <source>
        <dbReference type="EMBL" id="SBS77113.1"/>
    </source>
</evidence>
<evidence type="ECO:0000259" key="4">
    <source>
        <dbReference type="Pfam" id="PF11887"/>
    </source>
</evidence>
<dbReference type="NCBIfam" id="TIGR00996">
    <property type="entry name" value="Mtu_fam_mce"/>
    <property type="match status" value="1"/>
</dbReference>
<keyword evidence="2" id="KW-0812">Transmembrane</keyword>
<evidence type="ECO:0000259" key="3">
    <source>
        <dbReference type="Pfam" id="PF02470"/>
    </source>
</evidence>
<keyword evidence="2" id="KW-1133">Transmembrane helix</keyword>
<name>A0A1Y5PEP9_9MYCO</name>
<reference evidence="5" key="1">
    <citation type="submission" date="2016-03" db="EMBL/GenBank/DDBJ databases">
        <authorList>
            <person name="Ploux O."/>
        </authorList>
    </citation>
    <scope>NUCLEOTIDE SEQUENCE</scope>
    <source>
        <strain evidence="5">UC10</strain>
    </source>
</reference>
<dbReference type="PANTHER" id="PTHR33371:SF17">
    <property type="entry name" value="MCE-FAMILY PROTEIN MCE1B"/>
    <property type="match status" value="1"/>
</dbReference>
<evidence type="ECO:0000256" key="1">
    <source>
        <dbReference type="SAM" id="MobiDB-lite"/>
    </source>
</evidence>
<keyword evidence="2" id="KW-0472">Membrane</keyword>
<protein>
    <submittedName>
        <fullName evidence="5">Virulence factor Mce family protein</fullName>
    </submittedName>
</protein>
<dbReference type="Pfam" id="PF11887">
    <property type="entry name" value="Mce4_CUP1"/>
    <property type="match status" value="1"/>
</dbReference>
<feature type="domain" description="Mammalian cell entry C-terminal" evidence="4">
    <location>
        <begin position="193"/>
        <end position="406"/>
    </location>
</feature>
<feature type="region of interest" description="Disordered" evidence="1">
    <location>
        <begin position="1"/>
        <end position="38"/>
    </location>
</feature>
<dbReference type="InterPro" id="IPR024516">
    <property type="entry name" value="Mce_C"/>
</dbReference>
<dbReference type="GO" id="GO:0005576">
    <property type="term" value="C:extracellular region"/>
    <property type="evidence" value="ECO:0007669"/>
    <property type="project" value="TreeGrafter"/>
</dbReference>
<dbReference type="AlphaFoldDB" id="A0A1Y5PEP9"/>